<protein>
    <recommendedName>
        <fullName evidence="1">GUCT domain-containing protein</fullName>
    </recommendedName>
</protein>
<dbReference type="InterPro" id="IPR012562">
    <property type="entry name" value="GUCT"/>
</dbReference>
<feature type="domain" description="GUCT" evidence="1">
    <location>
        <begin position="64"/>
        <end position="151"/>
    </location>
</feature>
<organism evidence="2 3">
    <name type="scientific">Physcomitrium patens</name>
    <name type="common">Spreading-leaved earth moss</name>
    <name type="synonym">Physcomitrella patens</name>
    <dbReference type="NCBI Taxonomy" id="3218"/>
    <lineage>
        <taxon>Eukaryota</taxon>
        <taxon>Viridiplantae</taxon>
        <taxon>Streptophyta</taxon>
        <taxon>Embryophyta</taxon>
        <taxon>Bryophyta</taxon>
        <taxon>Bryophytina</taxon>
        <taxon>Bryopsida</taxon>
        <taxon>Funariidae</taxon>
        <taxon>Funariales</taxon>
        <taxon>Funariaceae</taxon>
        <taxon>Physcomitrium</taxon>
    </lineage>
</organism>
<dbReference type="GO" id="GO:0003724">
    <property type="term" value="F:RNA helicase activity"/>
    <property type="evidence" value="ECO:0007669"/>
    <property type="project" value="UniProtKB-EC"/>
</dbReference>
<dbReference type="Pfam" id="PF08152">
    <property type="entry name" value="GUCT"/>
    <property type="match status" value="1"/>
</dbReference>
<dbReference type="SUPFAM" id="SSF54928">
    <property type="entry name" value="RNA-binding domain, RBD"/>
    <property type="match status" value="1"/>
</dbReference>
<dbReference type="EMBL" id="ABEU02000010">
    <property type="status" value="NOT_ANNOTATED_CDS"/>
    <property type="molecule type" value="Genomic_DNA"/>
</dbReference>
<dbReference type="AlphaFoldDB" id="A0A7I4EZ41"/>
<accession>A0A7I4EZ41</accession>
<sequence length="154" mass="17600">MLQGFLETFSVLVGTDIAAKELDVNDVHLVPLFCQVGKDFVESNGLSILDIFAKAITKISNQIELKKRSLVTFHDYSTTIILKANTSMYSSIYAFNYLQNFLPKIIIDEVRYMNFIIDRKGEVFDILSKNIDEFIAKQTGKNFIVKVLDTLYEL</sequence>
<dbReference type="CDD" id="cd12937">
    <property type="entry name" value="GUCT_RH7_like"/>
    <property type="match status" value="1"/>
</dbReference>
<dbReference type="InterPro" id="IPR035979">
    <property type="entry name" value="RBD_domain_sf"/>
</dbReference>
<reference evidence="2" key="3">
    <citation type="submission" date="2020-12" db="UniProtKB">
        <authorList>
            <consortium name="EnsemblPlants"/>
        </authorList>
    </citation>
    <scope>IDENTIFICATION</scope>
</reference>
<reference evidence="2 3" key="2">
    <citation type="journal article" date="2018" name="Plant J.">
        <title>The Physcomitrella patens chromosome-scale assembly reveals moss genome structure and evolution.</title>
        <authorList>
            <person name="Lang D."/>
            <person name="Ullrich K.K."/>
            <person name="Murat F."/>
            <person name="Fuchs J."/>
            <person name="Jenkins J."/>
            <person name="Haas F.B."/>
            <person name="Piednoel M."/>
            <person name="Gundlach H."/>
            <person name="Van Bel M."/>
            <person name="Meyberg R."/>
            <person name="Vives C."/>
            <person name="Morata J."/>
            <person name="Symeonidi A."/>
            <person name="Hiss M."/>
            <person name="Muchero W."/>
            <person name="Kamisugi Y."/>
            <person name="Saleh O."/>
            <person name="Blanc G."/>
            <person name="Decker E.L."/>
            <person name="van Gessel N."/>
            <person name="Grimwood J."/>
            <person name="Hayes R.D."/>
            <person name="Graham S.W."/>
            <person name="Gunter L.E."/>
            <person name="McDaniel S.F."/>
            <person name="Hoernstein S.N.W."/>
            <person name="Larsson A."/>
            <person name="Li F.W."/>
            <person name="Perroud P.F."/>
            <person name="Phillips J."/>
            <person name="Ranjan P."/>
            <person name="Rokshar D.S."/>
            <person name="Rothfels C.J."/>
            <person name="Schneider L."/>
            <person name="Shu S."/>
            <person name="Stevenson D.W."/>
            <person name="Thummler F."/>
            <person name="Tillich M."/>
            <person name="Villarreal Aguilar J.C."/>
            <person name="Widiez T."/>
            <person name="Wong G.K."/>
            <person name="Wymore A."/>
            <person name="Zhang Y."/>
            <person name="Zimmer A.D."/>
            <person name="Quatrano R.S."/>
            <person name="Mayer K.F.X."/>
            <person name="Goodstein D."/>
            <person name="Casacuberta J.M."/>
            <person name="Vandepoele K."/>
            <person name="Reski R."/>
            <person name="Cuming A.C."/>
            <person name="Tuskan G.A."/>
            <person name="Maumus F."/>
            <person name="Salse J."/>
            <person name="Schmutz J."/>
            <person name="Rensing S.A."/>
        </authorList>
    </citation>
    <scope>NUCLEOTIDE SEQUENCE [LARGE SCALE GENOMIC DNA]</scope>
    <source>
        <strain evidence="2 3">cv. Gransden 2004</strain>
    </source>
</reference>
<evidence type="ECO:0000259" key="1">
    <source>
        <dbReference type="Pfam" id="PF08152"/>
    </source>
</evidence>
<proteinExistence type="predicted"/>
<dbReference type="GO" id="GO:0005524">
    <property type="term" value="F:ATP binding"/>
    <property type="evidence" value="ECO:0007669"/>
    <property type="project" value="InterPro"/>
</dbReference>
<name>A0A7I4EZ41_PHYPA</name>
<evidence type="ECO:0000313" key="2">
    <source>
        <dbReference type="EnsemblPlants" id="Pp3c10_20760V3.2"/>
    </source>
</evidence>
<keyword evidence="3" id="KW-1185">Reference proteome</keyword>
<dbReference type="Gramene" id="Pp3c10_20760V3.2">
    <property type="protein sequence ID" value="Pp3c10_20760V3.2"/>
    <property type="gene ID" value="Pp3c10_20760"/>
</dbReference>
<dbReference type="Proteomes" id="UP000006727">
    <property type="component" value="Chromosome 10"/>
</dbReference>
<dbReference type="Gene3D" id="3.30.70.2280">
    <property type="match status" value="1"/>
</dbReference>
<dbReference type="GO" id="GO:0016787">
    <property type="term" value="F:hydrolase activity"/>
    <property type="evidence" value="ECO:0007669"/>
    <property type="project" value="UniProtKB-KW"/>
</dbReference>
<dbReference type="GO" id="GO:0003723">
    <property type="term" value="F:RNA binding"/>
    <property type="evidence" value="ECO:0007669"/>
    <property type="project" value="UniProtKB-KW"/>
</dbReference>
<dbReference type="EnsemblPlants" id="Pp3c10_20760V3.2">
    <property type="protein sequence ID" value="Pp3c10_20760V3.2"/>
    <property type="gene ID" value="Pp3c10_20760"/>
</dbReference>
<evidence type="ECO:0000313" key="3">
    <source>
        <dbReference type="Proteomes" id="UP000006727"/>
    </source>
</evidence>
<reference evidence="2 3" key="1">
    <citation type="journal article" date="2008" name="Science">
        <title>The Physcomitrella genome reveals evolutionary insights into the conquest of land by plants.</title>
        <authorList>
            <person name="Rensing S."/>
            <person name="Lang D."/>
            <person name="Zimmer A."/>
            <person name="Terry A."/>
            <person name="Salamov A."/>
            <person name="Shapiro H."/>
            <person name="Nishiyama T."/>
            <person name="Perroud P.-F."/>
            <person name="Lindquist E."/>
            <person name="Kamisugi Y."/>
            <person name="Tanahashi T."/>
            <person name="Sakakibara K."/>
            <person name="Fujita T."/>
            <person name="Oishi K."/>
            <person name="Shin-I T."/>
            <person name="Kuroki Y."/>
            <person name="Toyoda A."/>
            <person name="Suzuki Y."/>
            <person name="Hashimoto A."/>
            <person name="Yamaguchi K."/>
            <person name="Sugano A."/>
            <person name="Kohara Y."/>
            <person name="Fujiyama A."/>
            <person name="Anterola A."/>
            <person name="Aoki S."/>
            <person name="Ashton N."/>
            <person name="Barbazuk W.B."/>
            <person name="Barker E."/>
            <person name="Bennetzen J."/>
            <person name="Bezanilla M."/>
            <person name="Blankenship R."/>
            <person name="Cho S.H."/>
            <person name="Dutcher S."/>
            <person name="Estelle M."/>
            <person name="Fawcett J.A."/>
            <person name="Gundlach H."/>
            <person name="Hanada K."/>
            <person name="Heyl A."/>
            <person name="Hicks K.A."/>
            <person name="Hugh J."/>
            <person name="Lohr M."/>
            <person name="Mayer K."/>
            <person name="Melkozernov A."/>
            <person name="Murata T."/>
            <person name="Nelson D."/>
            <person name="Pils B."/>
            <person name="Prigge M."/>
            <person name="Reiss B."/>
            <person name="Renner T."/>
            <person name="Rombauts S."/>
            <person name="Rushton P."/>
            <person name="Sanderfoot A."/>
            <person name="Schween G."/>
            <person name="Shiu S.-H."/>
            <person name="Stueber K."/>
            <person name="Theodoulou F.L."/>
            <person name="Tu H."/>
            <person name="Van de Peer Y."/>
            <person name="Verrier P.J."/>
            <person name="Waters E."/>
            <person name="Wood A."/>
            <person name="Yang L."/>
            <person name="Cove D."/>
            <person name="Cuming A."/>
            <person name="Hasebe M."/>
            <person name="Lucas S."/>
            <person name="Mishler D.B."/>
            <person name="Reski R."/>
            <person name="Grigoriev I."/>
            <person name="Quatrano R.S."/>
            <person name="Boore J.L."/>
        </authorList>
    </citation>
    <scope>NUCLEOTIDE SEQUENCE [LARGE SCALE GENOMIC DNA]</scope>
    <source>
        <strain evidence="2 3">cv. Gransden 2004</strain>
    </source>
</reference>